<proteinExistence type="predicted"/>
<dbReference type="GO" id="GO:0005829">
    <property type="term" value="C:cytosol"/>
    <property type="evidence" value="ECO:0007669"/>
    <property type="project" value="TreeGrafter"/>
</dbReference>
<sequence>MPLSSRFTIALHMLTVMDVFKDEKVTSQFMAGSIGVNPVIIRRLLSQLRTADIVTVKRGSGGASISRDPKTITYLDVYEAVAVVSEVGLFKFHEQPNPACPVGKTIHGLLDDDLLQAQLALETYLKNKTVADLLHNAQEKIIDQA</sequence>
<reference evidence="2" key="1">
    <citation type="submission" date="2015-01" db="EMBL/GenBank/DDBJ databases">
        <authorList>
            <person name="Andreevskaya M."/>
        </authorList>
    </citation>
    <scope>NUCLEOTIDE SEQUENCE [LARGE SCALE GENOMIC DNA]</scope>
    <source>
        <strain evidence="2">MKFS47</strain>
    </source>
</reference>
<dbReference type="GO" id="GO:0003700">
    <property type="term" value="F:DNA-binding transcription factor activity"/>
    <property type="evidence" value="ECO:0007669"/>
    <property type="project" value="TreeGrafter"/>
</dbReference>
<dbReference type="InterPro" id="IPR000944">
    <property type="entry name" value="Tscrpt_reg_Rrf2"/>
</dbReference>
<dbReference type="EMBL" id="LN774769">
    <property type="protein sequence ID" value="CEN29247.1"/>
    <property type="molecule type" value="Genomic_DNA"/>
</dbReference>
<name>A0A0D6DZ74_9LACT</name>
<dbReference type="InterPro" id="IPR036390">
    <property type="entry name" value="WH_DNA-bd_sf"/>
</dbReference>
<dbReference type="RefSeq" id="WP_047916242.1">
    <property type="nucleotide sequence ID" value="NZ_LN774769.1"/>
</dbReference>
<organism evidence="1 2">
    <name type="scientific">Pseudolactococcus piscium MKFS47</name>
    <dbReference type="NCBI Taxonomy" id="297352"/>
    <lineage>
        <taxon>Bacteria</taxon>
        <taxon>Bacillati</taxon>
        <taxon>Bacillota</taxon>
        <taxon>Bacilli</taxon>
        <taxon>Lactobacillales</taxon>
        <taxon>Streptococcaceae</taxon>
        <taxon>Pseudolactococcus</taxon>
    </lineage>
</organism>
<accession>A0A0D6DZ74</accession>
<dbReference type="Pfam" id="PF02082">
    <property type="entry name" value="Rrf2"/>
    <property type="match status" value="1"/>
</dbReference>
<dbReference type="STRING" id="1364.LP2241_50408"/>
<protein>
    <submittedName>
        <fullName evidence="1">Transcriptional regulator, Rrf2 family</fullName>
    </submittedName>
</protein>
<dbReference type="HOGENOM" id="CLU_107144_4_2_9"/>
<evidence type="ECO:0000313" key="2">
    <source>
        <dbReference type="Proteomes" id="UP000033166"/>
    </source>
</evidence>
<evidence type="ECO:0000313" key="1">
    <source>
        <dbReference type="EMBL" id="CEN29247.1"/>
    </source>
</evidence>
<dbReference type="PANTHER" id="PTHR33221:SF15">
    <property type="entry name" value="HTH-TYPE TRANSCRIPTIONAL REGULATOR YWGB-RELATED"/>
    <property type="match status" value="1"/>
</dbReference>
<dbReference type="Gene3D" id="1.10.10.10">
    <property type="entry name" value="Winged helix-like DNA-binding domain superfamily/Winged helix DNA-binding domain"/>
    <property type="match status" value="1"/>
</dbReference>
<dbReference type="Proteomes" id="UP000033166">
    <property type="component" value="Chromosome I"/>
</dbReference>
<dbReference type="PANTHER" id="PTHR33221">
    <property type="entry name" value="WINGED HELIX-TURN-HELIX TRANSCRIPTIONAL REGULATOR, RRF2 FAMILY"/>
    <property type="match status" value="1"/>
</dbReference>
<dbReference type="PROSITE" id="PS51197">
    <property type="entry name" value="HTH_RRF2_2"/>
    <property type="match status" value="1"/>
</dbReference>
<gene>
    <name evidence="1" type="ORF">LACPI_2047</name>
</gene>
<dbReference type="SUPFAM" id="SSF46785">
    <property type="entry name" value="Winged helix' DNA-binding domain"/>
    <property type="match status" value="1"/>
</dbReference>
<dbReference type="KEGG" id="lpk:LACPI_2047"/>
<dbReference type="InterPro" id="IPR036388">
    <property type="entry name" value="WH-like_DNA-bd_sf"/>
</dbReference>
<dbReference type="AlphaFoldDB" id="A0A0D6DZ74"/>